<dbReference type="Proteomes" id="UP000063991">
    <property type="component" value="Chromosome"/>
</dbReference>
<feature type="chain" id="PRO_5007272557" description="Lipoprotein" evidence="1">
    <location>
        <begin position="23"/>
        <end position="141"/>
    </location>
</feature>
<dbReference type="AlphaFoldDB" id="A0A126Q2H9"/>
<dbReference type="EMBL" id="CP014323">
    <property type="protein sequence ID" value="AMJ98659.1"/>
    <property type="molecule type" value="Genomic_DNA"/>
</dbReference>
<name>A0A126Q2H9_ALTMA</name>
<evidence type="ECO:0000313" key="3">
    <source>
        <dbReference type="Proteomes" id="UP000063991"/>
    </source>
</evidence>
<evidence type="ECO:0008006" key="4">
    <source>
        <dbReference type="Google" id="ProtNLM"/>
    </source>
</evidence>
<feature type="signal peptide" evidence="1">
    <location>
        <begin position="1"/>
        <end position="22"/>
    </location>
</feature>
<sequence>MKLKELTILFLLVSTFPHVVFASETINCHFDKFHQTNHEKQSLSGYAEINQSLEIVDFKTSKNTLSKDGSERATNSMYWVLLENKNWELESLNLAGDFGELLVIEVKKDIKSPEIVGWFMAKLVDVSSVSTKTRLGKCFIQ</sequence>
<keyword evidence="1" id="KW-0732">Signal</keyword>
<accession>A0A126Q2H9</accession>
<proteinExistence type="predicted"/>
<protein>
    <recommendedName>
        <fullName evidence="4">Lipoprotein</fullName>
    </recommendedName>
</protein>
<organism evidence="2 3">
    <name type="scientific">Alteromonas macleodii</name>
    <name type="common">Pseudoalteromonas macleodii</name>
    <dbReference type="NCBI Taxonomy" id="28108"/>
    <lineage>
        <taxon>Bacteria</taxon>
        <taxon>Pseudomonadati</taxon>
        <taxon>Pseudomonadota</taxon>
        <taxon>Gammaproteobacteria</taxon>
        <taxon>Alteromonadales</taxon>
        <taxon>Alteromonadaceae</taxon>
        <taxon>Alteromonas/Salinimonas group</taxon>
        <taxon>Alteromonas</taxon>
    </lineage>
</organism>
<evidence type="ECO:0000313" key="2">
    <source>
        <dbReference type="EMBL" id="AMJ98659.1"/>
    </source>
</evidence>
<reference evidence="2 3" key="1">
    <citation type="submission" date="2015-12" db="EMBL/GenBank/DDBJ databases">
        <authorList>
            <person name="Shamseldin A."/>
            <person name="Moawad H."/>
            <person name="Abd El-Rahim W.M."/>
            <person name="Sadowsky M.J."/>
        </authorList>
    </citation>
    <scope>NUCLEOTIDE SEQUENCE [LARGE SCALE GENOMIC DNA]</scope>
    <source>
        <strain evidence="2 3">D7</strain>
    </source>
</reference>
<dbReference type="RefSeq" id="WP_061095166.1">
    <property type="nucleotide sequence ID" value="NZ_CP014323.1"/>
</dbReference>
<evidence type="ECO:0000256" key="1">
    <source>
        <dbReference type="SAM" id="SignalP"/>
    </source>
</evidence>
<gene>
    <name evidence="2" type="ORF">AVL55_11060</name>
</gene>
<dbReference type="OrthoDB" id="7059956at2"/>